<dbReference type="InterPro" id="IPR025659">
    <property type="entry name" value="Tubby-like_C"/>
</dbReference>
<dbReference type="EMBL" id="JNBR01000352">
    <property type="protein sequence ID" value="OQR94740.1"/>
    <property type="molecule type" value="Genomic_DNA"/>
</dbReference>
<evidence type="ECO:0000313" key="2">
    <source>
        <dbReference type="EMBL" id="OQR94740.1"/>
    </source>
</evidence>
<comment type="caution">
    <text evidence="2">The sequence shown here is derived from an EMBL/GenBank/DDBJ whole genome shotgun (WGS) entry which is preliminary data.</text>
</comment>
<organism evidence="2 3">
    <name type="scientific">Achlya hypogyna</name>
    <name type="common">Oomycete</name>
    <name type="synonym">Protoachlya hypogyna</name>
    <dbReference type="NCBI Taxonomy" id="1202772"/>
    <lineage>
        <taxon>Eukaryota</taxon>
        <taxon>Sar</taxon>
        <taxon>Stramenopiles</taxon>
        <taxon>Oomycota</taxon>
        <taxon>Saprolegniomycetes</taxon>
        <taxon>Saprolegniales</taxon>
        <taxon>Achlyaceae</taxon>
        <taxon>Achlya</taxon>
    </lineage>
</organism>
<evidence type="ECO:0000313" key="3">
    <source>
        <dbReference type="Proteomes" id="UP000243579"/>
    </source>
</evidence>
<protein>
    <recommendedName>
        <fullName evidence="4">Tubby C-terminal domain-containing protein</fullName>
    </recommendedName>
</protein>
<keyword evidence="3" id="KW-1185">Reference proteome</keyword>
<dbReference type="SUPFAM" id="SSF54518">
    <property type="entry name" value="Tubby C-terminal domain-like"/>
    <property type="match status" value="1"/>
</dbReference>
<dbReference type="Proteomes" id="UP000243579">
    <property type="component" value="Unassembled WGS sequence"/>
</dbReference>
<sequence length="208" mass="23278">MGNRVSSNVAHAFCLAPLEPLPIVDARFCRPTPTSVVLPTLLFATHIDCVLRTVDGSPLLYWDGRRTALLDHPADPTVVAHMERKMHMHINTHDVFLESRILAKHRIMKIQVDFPELYKPKVTSRVETADGDRILFHANGDWSGRNAIITMSREPEEATVVVARIRSDSDKMFDEYIVDVVPGIDVAAVILVCTAIDRIASVLRGLIY</sequence>
<dbReference type="Pfam" id="PF04525">
    <property type="entry name" value="LOR"/>
    <property type="match status" value="1"/>
</dbReference>
<evidence type="ECO:0000256" key="1">
    <source>
        <dbReference type="ARBA" id="ARBA00005437"/>
    </source>
</evidence>
<reference evidence="2 3" key="1">
    <citation type="journal article" date="2014" name="Genome Biol. Evol.">
        <title>The secreted proteins of Achlya hypogyna and Thraustotheca clavata identify the ancestral oomycete secretome and reveal gene acquisitions by horizontal gene transfer.</title>
        <authorList>
            <person name="Misner I."/>
            <person name="Blouin N."/>
            <person name="Leonard G."/>
            <person name="Richards T.A."/>
            <person name="Lane C.E."/>
        </authorList>
    </citation>
    <scope>NUCLEOTIDE SEQUENCE [LARGE SCALE GENOMIC DNA]</scope>
    <source>
        <strain evidence="2 3">ATCC 48635</strain>
    </source>
</reference>
<name>A0A1V9ZA55_ACHHY</name>
<comment type="similarity">
    <text evidence="1">Belongs to the LOR family.</text>
</comment>
<accession>A0A1V9ZA55</accession>
<proteinExistence type="inferred from homology"/>
<evidence type="ECO:0008006" key="4">
    <source>
        <dbReference type="Google" id="ProtNLM"/>
    </source>
</evidence>
<dbReference type="Gene3D" id="2.40.160.200">
    <property type="entry name" value="LURP1-related"/>
    <property type="match status" value="1"/>
</dbReference>
<dbReference type="OrthoDB" id="97518at2759"/>
<dbReference type="InterPro" id="IPR038595">
    <property type="entry name" value="LOR_sf"/>
</dbReference>
<dbReference type="AlphaFoldDB" id="A0A1V9ZA55"/>
<gene>
    <name evidence="2" type="ORF">ACHHYP_00947</name>
</gene>
<dbReference type="InterPro" id="IPR007612">
    <property type="entry name" value="LOR"/>
</dbReference>